<feature type="compositionally biased region" description="Basic and acidic residues" evidence="5">
    <location>
        <begin position="130"/>
        <end position="152"/>
    </location>
</feature>
<dbReference type="GO" id="GO:0005794">
    <property type="term" value="C:Golgi apparatus"/>
    <property type="evidence" value="ECO:0007669"/>
    <property type="project" value="Ensembl"/>
</dbReference>
<keyword evidence="3" id="KW-0712">Selenocysteine</keyword>
<dbReference type="Gene3D" id="3.40.30.50">
    <property type="entry name" value="Sep15/SelM thioredoxin-like domain, active-site redox motif"/>
    <property type="match status" value="1"/>
</dbReference>
<dbReference type="GeneTree" id="ENSGT00940000154284"/>
<evidence type="ECO:0000259" key="7">
    <source>
        <dbReference type="Pfam" id="PF08806"/>
    </source>
</evidence>
<dbReference type="PANTHER" id="PTHR13077:SF7">
    <property type="entry name" value="SELENOPROTEIN M"/>
    <property type="match status" value="1"/>
</dbReference>
<evidence type="ECO:0000256" key="5">
    <source>
        <dbReference type="SAM" id="MobiDB-lite"/>
    </source>
</evidence>
<dbReference type="GO" id="GO:0035264">
    <property type="term" value="P:multicellular organism growth"/>
    <property type="evidence" value="ECO:0007669"/>
    <property type="project" value="Ensembl"/>
</dbReference>
<dbReference type="GO" id="GO:0035934">
    <property type="term" value="P:corticosterone secretion"/>
    <property type="evidence" value="ECO:0007669"/>
    <property type="project" value="Ensembl"/>
</dbReference>
<evidence type="ECO:0000256" key="4">
    <source>
        <dbReference type="ARBA" id="ARBA00040773"/>
    </source>
</evidence>
<keyword evidence="2 6" id="KW-0732">Signal</keyword>
<dbReference type="InterPro" id="IPR014912">
    <property type="entry name" value="Sep15_SelM_dom"/>
</dbReference>
<dbReference type="HOGENOM" id="CLU_140417_2_0_1"/>
<feature type="region of interest" description="Disordered" evidence="5">
    <location>
        <begin position="114"/>
        <end position="152"/>
    </location>
</feature>
<evidence type="ECO:0000256" key="3">
    <source>
        <dbReference type="ARBA" id="ARBA00022933"/>
    </source>
</evidence>
<dbReference type="PANTHER" id="PTHR13077">
    <property type="entry name" value="SELENOPROTEIN F"/>
    <property type="match status" value="1"/>
</dbReference>
<dbReference type="Pfam" id="PF08806">
    <property type="entry name" value="Sep15_SelM"/>
    <property type="match status" value="1"/>
</dbReference>
<evidence type="ECO:0000313" key="8">
    <source>
        <dbReference type="Ensembl" id="ENSOANP00000000402.3"/>
    </source>
</evidence>
<feature type="domain" description="Selenoprotein F/M" evidence="7">
    <location>
        <begin position="62"/>
        <end position="108"/>
    </location>
</feature>
<dbReference type="GO" id="GO:0042445">
    <property type="term" value="P:hormone metabolic process"/>
    <property type="evidence" value="ECO:0007669"/>
    <property type="project" value="Ensembl"/>
</dbReference>
<dbReference type="InParanoid" id="F6YVK1"/>
<feature type="chain" id="PRO_5028155492" description="Selenoprotein M" evidence="6">
    <location>
        <begin position="19"/>
        <end position="152"/>
    </location>
</feature>
<proteinExistence type="inferred from homology"/>
<protein>
    <recommendedName>
        <fullName evidence="4">Selenoprotein M</fullName>
    </recommendedName>
</protein>
<feature type="signal peptide" evidence="6">
    <location>
        <begin position="1"/>
        <end position="18"/>
    </location>
</feature>
<accession>F6YVK1</accession>
<dbReference type="GO" id="GO:0010269">
    <property type="term" value="P:response to selenium ion"/>
    <property type="evidence" value="ECO:0007669"/>
    <property type="project" value="Ensembl"/>
</dbReference>
<dbReference type="Ensembl" id="ENSOANT00000000402.3">
    <property type="protein sequence ID" value="ENSOANP00000000402.3"/>
    <property type="gene ID" value="ENSOANG00000000231.3"/>
</dbReference>
<comment type="similarity">
    <text evidence="1">Belongs to the selenoprotein M/F family.</text>
</comment>
<dbReference type="Bgee" id="ENSOANG00000000231">
    <property type="expression patterns" value="Expressed in endometrium and 7 other cell types or tissues"/>
</dbReference>
<evidence type="ECO:0000256" key="2">
    <source>
        <dbReference type="ARBA" id="ARBA00022729"/>
    </source>
</evidence>
<dbReference type="GO" id="GO:0005788">
    <property type="term" value="C:endoplasmic reticulum lumen"/>
    <property type="evidence" value="ECO:0000318"/>
    <property type="project" value="GO_Central"/>
</dbReference>
<evidence type="ECO:0000256" key="6">
    <source>
        <dbReference type="SAM" id="SignalP"/>
    </source>
</evidence>
<dbReference type="eggNOG" id="ENOG502S29K">
    <property type="taxonomic scope" value="Eukaryota"/>
</dbReference>
<keyword evidence="9" id="KW-1185">Reference proteome</keyword>
<sequence length="152" mass="17202">MRRLLLLQLLLLPGLLAAFQPDWSRLQGLARGKVEVSGTPDPRPPRGPANISYVTLTTISSHNLVMKHLPGADPELVLLNFRYEELERIPLSHMTRAEINQLVQDLGFYRKAERDAPVPPEFQQAPAKTSDLREKVQPQETPKSEEQNHPDL</sequence>
<reference evidence="8 9" key="1">
    <citation type="journal article" date="2008" name="Nature">
        <title>Genome analysis of the platypus reveals unique signatures of evolution.</title>
        <authorList>
            <person name="Warren W.C."/>
            <person name="Hillier L.W."/>
            <person name="Marshall Graves J.A."/>
            <person name="Birney E."/>
            <person name="Ponting C.P."/>
            <person name="Grutzner F."/>
            <person name="Belov K."/>
            <person name="Miller W."/>
            <person name="Clarke L."/>
            <person name="Chinwalla A.T."/>
            <person name="Yang S.P."/>
            <person name="Heger A."/>
            <person name="Locke D.P."/>
            <person name="Miethke P."/>
            <person name="Waters P.D."/>
            <person name="Veyrunes F."/>
            <person name="Fulton L."/>
            <person name="Fulton B."/>
            <person name="Graves T."/>
            <person name="Wallis J."/>
            <person name="Puente X.S."/>
            <person name="Lopez-Otin C."/>
            <person name="Ordonez G.R."/>
            <person name="Eichler E.E."/>
            <person name="Chen L."/>
            <person name="Cheng Z."/>
            <person name="Deakin J.E."/>
            <person name="Alsop A."/>
            <person name="Thompson K."/>
            <person name="Kirby P."/>
            <person name="Papenfuss A.T."/>
            <person name="Wakefield M.J."/>
            <person name="Olender T."/>
            <person name="Lancet D."/>
            <person name="Huttley G.A."/>
            <person name="Smit A.F."/>
            <person name="Pask A."/>
            <person name="Temple-Smith P."/>
            <person name="Batzer M.A."/>
            <person name="Walker J.A."/>
            <person name="Konkel M.K."/>
            <person name="Harris R.S."/>
            <person name="Whittington C.M."/>
            <person name="Wong E.S."/>
            <person name="Gemmell N.J."/>
            <person name="Buschiazzo E."/>
            <person name="Vargas Jentzsch I.M."/>
            <person name="Merkel A."/>
            <person name="Schmitz J."/>
            <person name="Zemann A."/>
            <person name="Churakov G."/>
            <person name="Kriegs J.O."/>
            <person name="Brosius J."/>
            <person name="Murchison E.P."/>
            <person name="Sachidanandam R."/>
            <person name="Smith C."/>
            <person name="Hannon G.J."/>
            <person name="Tsend-Ayush E."/>
            <person name="McMillan D."/>
            <person name="Attenborough R."/>
            <person name="Rens W."/>
            <person name="Ferguson-Smith M."/>
            <person name="Lefevre C.M."/>
            <person name="Sharp J.A."/>
            <person name="Nicholas K.R."/>
            <person name="Ray D.A."/>
            <person name="Kube M."/>
            <person name="Reinhardt R."/>
            <person name="Pringle T.H."/>
            <person name="Taylor J."/>
            <person name="Jones R.C."/>
            <person name="Nixon B."/>
            <person name="Dacheux J.L."/>
            <person name="Niwa H."/>
            <person name="Sekita Y."/>
            <person name="Huang X."/>
            <person name="Stark A."/>
            <person name="Kheradpour P."/>
            <person name="Kellis M."/>
            <person name="Flicek P."/>
            <person name="Chen Y."/>
            <person name="Webber C."/>
            <person name="Hardison R."/>
            <person name="Nelson J."/>
            <person name="Hallsworth-Pepin K."/>
            <person name="Delehaunty K."/>
            <person name="Markovic C."/>
            <person name="Minx P."/>
            <person name="Feng Y."/>
            <person name="Kremitzki C."/>
            <person name="Mitreva M."/>
            <person name="Glasscock J."/>
            <person name="Wylie T."/>
            <person name="Wohldmann P."/>
            <person name="Thiru P."/>
            <person name="Nhan M.N."/>
            <person name="Pohl C.S."/>
            <person name="Smith S.M."/>
            <person name="Hou S."/>
            <person name="Nefedov M."/>
            <person name="de Jong P.J."/>
            <person name="Renfree M.B."/>
            <person name="Mardis E.R."/>
            <person name="Wilson R.K."/>
        </authorList>
    </citation>
    <scope>NUCLEOTIDE SEQUENCE [LARGE SCALE GENOMIC DNA]</scope>
    <source>
        <strain evidence="8 9">Glennie</strain>
    </source>
</reference>
<dbReference type="GO" id="GO:0016491">
    <property type="term" value="F:oxidoreductase activity"/>
    <property type="evidence" value="ECO:0000318"/>
    <property type="project" value="GO_Central"/>
</dbReference>
<dbReference type="InterPro" id="IPR036249">
    <property type="entry name" value="Thioredoxin-like_sf"/>
</dbReference>
<dbReference type="FunCoup" id="F6YVK1">
    <property type="interactions" value="115"/>
</dbReference>
<dbReference type="GO" id="GO:0060612">
    <property type="term" value="P:adipose tissue development"/>
    <property type="evidence" value="ECO:0007669"/>
    <property type="project" value="Ensembl"/>
</dbReference>
<dbReference type="InterPro" id="IPR038219">
    <property type="entry name" value="Sep15/SelM_sf"/>
</dbReference>
<organism evidence="8 9">
    <name type="scientific">Ornithorhynchus anatinus</name>
    <name type="common">Duckbill platypus</name>
    <dbReference type="NCBI Taxonomy" id="9258"/>
    <lineage>
        <taxon>Eukaryota</taxon>
        <taxon>Metazoa</taxon>
        <taxon>Chordata</taxon>
        <taxon>Craniata</taxon>
        <taxon>Vertebrata</taxon>
        <taxon>Euteleostomi</taxon>
        <taxon>Mammalia</taxon>
        <taxon>Monotremata</taxon>
        <taxon>Ornithorhynchidae</taxon>
        <taxon>Ornithorhynchus</taxon>
    </lineage>
</organism>
<name>F6YVK1_ORNAN</name>
<evidence type="ECO:0000313" key="9">
    <source>
        <dbReference type="Proteomes" id="UP000002279"/>
    </source>
</evidence>
<dbReference type="STRING" id="9258.ENSOANP00000000402"/>
<reference evidence="8" key="3">
    <citation type="submission" date="2025-09" db="UniProtKB">
        <authorList>
            <consortium name="Ensembl"/>
        </authorList>
    </citation>
    <scope>IDENTIFICATION</scope>
    <source>
        <strain evidence="8">Glennie</strain>
    </source>
</reference>
<dbReference type="AlphaFoldDB" id="F6YVK1"/>
<gene>
    <name evidence="8" type="primary">SELENOM</name>
</gene>
<reference evidence="8" key="2">
    <citation type="submission" date="2025-08" db="UniProtKB">
        <authorList>
            <consortium name="Ensembl"/>
        </authorList>
    </citation>
    <scope>IDENTIFICATION</scope>
    <source>
        <strain evidence="8">Glennie</strain>
    </source>
</reference>
<dbReference type="Proteomes" id="UP000002279">
    <property type="component" value="Chromosome 2"/>
</dbReference>
<evidence type="ECO:0000256" key="1">
    <source>
        <dbReference type="ARBA" id="ARBA00005742"/>
    </source>
</evidence>
<dbReference type="OMA" id="DWNRLHG"/>
<dbReference type="SUPFAM" id="SSF52833">
    <property type="entry name" value="Thioredoxin-like"/>
    <property type="match status" value="1"/>
</dbReference>
<dbReference type="InterPro" id="IPR039992">
    <property type="entry name" value="Sep15_SelM"/>
</dbReference>